<feature type="compositionally biased region" description="Basic and acidic residues" evidence="1">
    <location>
        <begin position="123"/>
        <end position="132"/>
    </location>
</feature>
<protein>
    <submittedName>
        <fullName evidence="2">Uncharacterized protein</fullName>
    </submittedName>
</protein>
<gene>
    <name evidence="2" type="ORF">PCOR1329_LOCUS84537</name>
</gene>
<reference evidence="2" key="1">
    <citation type="submission" date="2023-10" db="EMBL/GenBank/DDBJ databases">
        <authorList>
            <person name="Chen Y."/>
            <person name="Shah S."/>
            <person name="Dougan E. K."/>
            <person name="Thang M."/>
            <person name="Chan C."/>
        </authorList>
    </citation>
    <scope>NUCLEOTIDE SEQUENCE [LARGE SCALE GENOMIC DNA]</scope>
</reference>
<sequence length="132" mass="14264">RGALAQPRTPRASTPPPPREGTPPRASSARGWSQFPAHSLLHEPPPAEQAAGRQEGAPSGAAASPRSSAPWLAFLEKNETFAREREALLEGLRRQRELEAQQGGPAASRRAQPSRWSGGRSFSKAERKIGVW</sequence>
<feature type="non-terminal residue" evidence="2">
    <location>
        <position position="1"/>
    </location>
</feature>
<organism evidence="2 3">
    <name type="scientific">Prorocentrum cordatum</name>
    <dbReference type="NCBI Taxonomy" id="2364126"/>
    <lineage>
        <taxon>Eukaryota</taxon>
        <taxon>Sar</taxon>
        <taxon>Alveolata</taxon>
        <taxon>Dinophyceae</taxon>
        <taxon>Prorocentrales</taxon>
        <taxon>Prorocentraceae</taxon>
        <taxon>Prorocentrum</taxon>
    </lineage>
</organism>
<feature type="region of interest" description="Disordered" evidence="1">
    <location>
        <begin position="94"/>
        <end position="132"/>
    </location>
</feature>
<evidence type="ECO:0000313" key="3">
    <source>
        <dbReference type="Proteomes" id="UP001189429"/>
    </source>
</evidence>
<feature type="region of interest" description="Disordered" evidence="1">
    <location>
        <begin position="1"/>
        <end position="69"/>
    </location>
</feature>
<evidence type="ECO:0000256" key="1">
    <source>
        <dbReference type="SAM" id="MobiDB-lite"/>
    </source>
</evidence>
<accession>A0ABN9YC47</accession>
<comment type="caution">
    <text evidence="2">The sequence shown here is derived from an EMBL/GenBank/DDBJ whole genome shotgun (WGS) entry which is preliminary data.</text>
</comment>
<evidence type="ECO:0000313" key="2">
    <source>
        <dbReference type="EMBL" id="CAK0910334.1"/>
    </source>
</evidence>
<dbReference type="Proteomes" id="UP001189429">
    <property type="component" value="Unassembled WGS sequence"/>
</dbReference>
<dbReference type="EMBL" id="CAUYUJ010022375">
    <property type="protein sequence ID" value="CAK0910334.1"/>
    <property type="molecule type" value="Genomic_DNA"/>
</dbReference>
<keyword evidence="3" id="KW-1185">Reference proteome</keyword>
<name>A0ABN9YC47_9DINO</name>
<proteinExistence type="predicted"/>
<feature type="compositionally biased region" description="Low complexity" evidence="1">
    <location>
        <begin position="56"/>
        <end position="69"/>
    </location>
</feature>